<dbReference type="GO" id="GO:0005886">
    <property type="term" value="C:plasma membrane"/>
    <property type="evidence" value="ECO:0007669"/>
    <property type="project" value="UniProtKB-SubCell"/>
</dbReference>
<feature type="transmembrane region" description="Helical" evidence="6">
    <location>
        <begin position="165"/>
        <end position="188"/>
    </location>
</feature>
<dbReference type="Pfam" id="PF03631">
    <property type="entry name" value="Virul_fac_BrkB"/>
    <property type="match status" value="1"/>
</dbReference>
<keyword evidence="3 6" id="KW-0812">Transmembrane</keyword>
<evidence type="ECO:0000256" key="1">
    <source>
        <dbReference type="ARBA" id="ARBA00004651"/>
    </source>
</evidence>
<reference evidence="7" key="1">
    <citation type="submission" date="2021-04" db="EMBL/GenBank/DDBJ databases">
        <title>Phylogenetic analysis of Acidobacteriaceae.</title>
        <authorList>
            <person name="Qiu L."/>
            <person name="Zhang Q."/>
        </authorList>
    </citation>
    <scope>NUCLEOTIDE SEQUENCE</scope>
    <source>
        <strain evidence="7">DSM 25168</strain>
    </source>
</reference>
<dbReference type="Proteomes" id="UP001059380">
    <property type="component" value="Chromosome"/>
</dbReference>
<keyword evidence="4 6" id="KW-1133">Transmembrane helix</keyword>
<protein>
    <submittedName>
        <fullName evidence="7">YihY/virulence factor BrkB family protein</fullName>
    </submittedName>
</protein>
<organism evidence="7 8">
    <name type="scientific">Occallatibacter riparius</name>
    <dbReference type="NCBI Taxonomy" id="1002689"/>
    <lineage>
        <taxon>Bacteria</taxon>
        <taxon>Pseudomonadati</taxon>
        <taxon>Acidobacteriota</taxon>
        <taxon>Terriglobia</taxon>
        <taxon>Terriglobales</taxon>
        <taxon>Acidobacteriaceae</taxon>
        <taxon>Occallatibacter</taxon>
    </lineage>
</organism>
<sequence>MPTPGGVKDELNHREKHIWELVALSPAKSLWDLRDVSIRNIATRTWKAMLQDRLFSIAAELGFYFLFALFPALICATTILGFMALSGTDIYRRLLEYMALVVPQSALGMVMKTFNQTTIHATTGKLTLGLLAAVWSASVGISAVQDATNAVYKIAERRSYLKARIQAIGLTMLLICTVTLCLASMFAGDFLSAWVGHHLHGHILNYPTIFAIRICGWILAAAFLALSFAAVYYWAPDLRVRQWHWITPGAMLGIVGWLLASLGFRMYLHFFDSYSVTYGSLGAVVILLMWFYITGLMLLLGAEFNSELEAAAVEARLAREKAETKPAEEVQRITPAA</sequence>
<dbReference type="PANTHER" id="PTHR30213:SF0">
    <property type="entry name" value="UPF0761 MEMBRANE PROTEIN YIHY"/>
    <property type="match status" value="1"/>
</dbReference>
<evidence type="ECO:0000256" key="4">
    <source>
        <dbReference type="ARBA" id="ARBA00022989"/>
    </source>
</evidence>
<feature type="transmembrane region" description="Helical" evidence="6">
    <location>
        <begin position="208"/>
        <end position="233"/>
    </location>
</feature>
<evidence type="ECO:0000256" key="5">
    <source>
        <dbReference type="ARBA" id="ARBA00023136"/>
    </source>
</evidence>
<dbReference type="PANTHER" id="PTHR30213">
    <property type="entry name" value="INNER MEMBRANE PROTEIN YHJD"/>
    <property type="match status" value="1"/>
</dbReference>
<feature type="transmembrane region" description="Helical" evidence="6">
    <location>
        <begin position="245"/>
        <end position="268"/>
    </location>
</feature>
<dbReference type="InterPro" id="IPR017039">
    <property type="entry name" value="Virul_fac_BrkB"/>
</dbReference>
<comment type="subcellular location">
    <subcellularLocation>
        <location evidence="1">Cell membrane</location>
        <topology evidence="1">Multi-pass membrane protein</topology>
    </subcellularLocation>
</comment>
<feature type="transmembrane region" description="Helical" evidence="6">
    <location>
        <begin position="126"/>
        <end position="144"/>
    </location>
</feature>
<feature type="transmembrane region" description="Helical" evidence="6">
    <location>
        <begin position="280"/>
        <end position="300"/>
    </location>
</feature>
<feature type="transmembrane region" description="Helical" evidence="6">
    <location>
        <begin position="97"/>
        <end position="114"/>
    </location>
</feature>
<evidence type="ECO:0000313" key="8">
    <source>
        <dbReference type="Proteomes" id="UP001059380"/>
    </source>
</evidence>
<evidence type="ECO:0000313" key="7">
    <source>
        <dbReference type="EMBL" id="UWZ83485.1"/>
    </source>
</evidence>
<name>A0A9J7BQX1_9BACT</name>
<keyword evidence="5 6" id="KW-0472">Membrane</keyword>
<dbReference type="AlphaFoldDB" id="A0A9J7BQX1"/>
<evidence type="ECO:0000256" key="6">
    <source>
        <dbReference type="SAM" id="Phobius"/>
    </source>
</evidence>
<gene>
    <name evidence="7" type="ORF">MOP44_23330</name>
</gene>
<keyword evidence="8" id="KW-1185">Reference proteome</keyword>
<accession>A0A9J7BQX1</accession>
<dbReference type="NCBIfam" id="TIGR00765">
    <property type="entry name" value="yihY_not_rbn"/>
    <property type="match status" value="1"/>
</dbReference>
<dbReference type="RefSeq" id="WP_260792820.1">
    <property type="nucleotide sequence ID" value="NZ_CP093313.1"/>
</dbReference>
<evidence type="ECO:0000256" key="3">
    <source>
        <dbReference type="ARBA" id="ARBA00022692"/>
    </source>
</evidence>
<feature type="transmembrane region" description="Helical" evidence="6">
    <location>
        <begin position="63"/>
        <end position="85"/>
    </location>
</feature>
<dbReference type="EMBL" id="CP093313">
    <property type="protein sequence ID" value="UWZ83485.1"/>
    <property type="molecule type" value="Genomic_DNA"/>
</dbReference>
<dbReference type="KEGG" id="orp:MOP44_23330"/>
<dbReference type="PIRSF" id="PIRSF035875">
    <property type="entry name" value="RNase_BN"/>
    <property type="match status" value="1"/>
</dbReference>
<evidence type="ECO:0000256" key="2">
    <source>
        <dbReference type="ARBA" id="ARBA00022475"/>
    </source>
</evidence>
<proteinExistence type="predicted"/>
<keyword evidence="2" id="KW-1003">Cell membrane</keyword>